<evidence type="ECO:0000313" key="1">
    <source>
        <dbReference type="EMBL" id="KAI3823716.1"/>
    </source>
</evidence>
<reference evidence="1 2" key="2">
    <citation type="journal article" date="2022" name="Mol. Ecol. Resour.">
        <title>The genomes of chicory, endive, great burdock and yacon provide insights into Asteraceae paleo-polyploidization history and plant inulin production.</title>
        <authorList>
            <person name="Fan W."/>
            <person name="Wang S."/>
            <person name="Wang H."/>
            <person name="Wang A."/>
            <person name="Jiang F."/>
            <person name="Liu H."/>
            <person name="Zhao H."/>
            <person name="Xu D."/>
            <person name="Zhang Y."/>
        </authorList>
    </citation>
    <scope>NUCLEOTIDE SEQUENCE [LARGE SCALE GENOMIC DNA]</scope>
    <source>
        <strain evidence="2">cv. Yunnan</strain>
        <tissue evidence="1">Leaves</tissue>
    </source>
</reference>
<proteinExistence type="predicted"/>
<sequence>MEADVGLHKRQWLVELVFPQPRSKGGNHARGEVQRRGRGTYRFVSVPQYHHVQGVKCQVMKMMTLQLDINFDKRELKKRKGSGHIETSLIWARDQDQTNYQERSQKMKKGTRRRCQVLWREDEDVMDLSGGECYMLPK</sequence>
<gene>
    <name evidence="1" type="ORF">L1987_05156</name>
</gene>
<reference evidence="2" key="1">
    <citation type="journal article" date="2022" name="Mol. Ecol. Resour.">
        <title>The genomes of chicory, endive, great burdock and yacon provide insights into Asteraceae palaeo-polyploidization history and plant inulin production.</title>
        <authorList>
            <person name="Fan W."/>
            <person name="Wang S."/>
            <person name="Wang H."/>
            <person name="Wang A."/>
            <person name="Jiang F."/>
            <person name="Liu H."/>
            <person name="Zhao H."/>
            <person name="Xu D."/>
            <person name="Zhang Y."/>
        </authorList>
    </citation>
    <scope>NUCLEOTIDE SEQUENCE [LARGE SCALE GENOMIC DNA]</scope>
    <source>
        <strain evidence="2">cv. Yunnan</strain>
    </source>
</reference>
<organism evidence="1 2">
    <name type="scientific">Smallanthus sonchifolius</name>
    <dbReference type="NCBI Taxonomy" id="185202"/>
    <lineage>
        <taxon>Eukaryota</taxon>
        <taxon>Viridiplantae</taxon>
        <taxon>Streptophyta</taxon>
        <taxon>Embryophyta</taxon>
        <taxon>Tracheophyta</taxon>
        <taxon>Spermatophyta</taxon>
        <taxon>Magnoliopsida</taxon>
        <taxon>eudicotyledons</taxon>
        <taxon>Gunneridae</taxon>
        <taxon>Pentapetalae</taxon>
        <taxon>asterids</taxon>
        <taxon>campanulids</taxon>
        <taxon>Asterales</taxon>
        <taxon>Asteraceae</taxon>
        <taxon>Asteroideae</taxon>
        <taxon>Heliantheae alliance</taxon>
        <taxon>Millerieae</taxon>
        <taxon>Smallanthus</taxon>
    </lineage>
</organism>
<evidence type="ECO:0000313" key="2">
    <source>
        <dbReference type="Proteomes" id="UP001056120"/>
    </source>
</evidence>
<name>A0ACB9JUK4_9ASTR</name>
<keyword evidence="2" id="KW-1185">Reference proteome</keyword>
<comment type="caution">
    <text evidence="1">The sequence shown here is derived from an EMBL/GenBank/DDBJ whole genome shotgun (WGS) entry which is preliminary data.</text>
</comment>
<dbReference type="EMBL" id="CM042019">
    <property type="protein sequence ID" value="KAI3823716.1"/>
    <property type="molecule type" value="Genomic_DNA"/>
</dbReference>
<accession>A0ACB9JUK4</accession>
<protein>
    <submittedName>
        <fullName evidence="1">Uncharacterized protein</fullName>
    </submittedName>
</protein>
<dbReference type="Proteomes" id="UP001056120">
    <property type="component" value="Linkage Group LG02"/>
</dbReference>